<comment type="caution">
    <text evidence="1">The sequence shown here is derived from an EMBL/GenBank/DDBJ whole genome shotgun (WGS) entry which is preliminary data.</text>
</comment>
<dbReference type="EMBL" id="JAKIJS010000001">
    <property type="protein sequence ID" value="MCF6138817.1"/>
    <property type="molecule type" value="Genomic_DNA"/>
</dbReference>
<organism evidence="1 2">
    <name type="scientific">Pseudalkalibacillus berkeleyi</name>
    <dbReference type="NCBI Taxonomy" id="1069813"/>
    <lineage>
        <taxon>Bacteria</taxon>
        <taxon>Bacillati</taxon>
        <taxon>Bacillota</taxon>
        <taxon>Bacilli</taxon>
        <taxon>Bacillales</taxon>
        <taxon>Fictibacillaceae</taxon>
        <taxon>Pseudalkalibacillus</taxon>
    </lineage>
</organism>
<protein>
    <submittedName>
        <fullName evidence="1">Uncharacterized protein</fullName>
    </submittedName>
</protein>
<name>A0ABS9H4R3_9BACL</name>
<dbReference type="RefSeq" id="WP_236336941.1">
    <property type="nucleotide sequence ID" value="NZ_JAKIJS010000001.1"/>
</dbReference>
<proteinExistence type="predicted"/>
<dbReference type="Proteomes" id="UP001649381">
    <property type="component" value="Unassembled WGS sequence"/>
</dbReference>
<accession>A0ABS9H4R3</accession>
<gene>
    <name evidence="1" type="ORF">L2716_13855</name>
</gene>
<sequence length="49" mass="5659">MQIKLIQLVRTIADLNEFSSIDDADLWEALTLRREVKTTNNSILSLKQN</sequence>
<evidence type="ECO:0000313" key="1">
    <source>
        <dbReference type="EMBL" id="MCF6138817.1"/>
    </source>
</evidence>
<reference evidence="1 2" key="1">
    <citation type="submission" date="2022-01" db="EMBL/GenBank/DDBJ databases">
        <title>Alkalihalobacillus sp. EGI L200015, a novel bacterium isolated from a salt lake sediment.</title>
        <authorList>
            <person name="Gao L."/>
            <person name="Fang B.-Z."/>
            <person name="Li W.-J."/>
        </authorList>
    </citation>
    <scope>NUCLEOTIDE SEQUENCE [LARGE SCALE GENOMIC DNA]</scope>
    <source>
        <strain evidence="1 2">KCTC 12718</strain>
    </source>
</reference>
<keyword evidence="2" id="KW-1185">Reference proteome</keyword>
<evidence type="ECO:0000313" key="2">
    <source>
        <dbReference type="Proteomes" id="UP001649381"/>
    </source>
</evidence>